<dbReference type="AlphaFoldDB" id="A0A0L0CHQ5"/>
<keyword evidence="2" id="KW-1185">Reference proteome</keyword>
<organism evidence="1 2">
    <name type="scientific">Lucilia cuprina</name>
    <name type="common">Green bottle fly</name>
    <name type="synonym">Australian sheep blowfly</name>
    <dbReference type="NCBI Taxonomy" id="7375"/>
    <lineage>
        <taxon>Eukaryota</taxon>
        <taxon>Metazoa</taxon>
        <taxon>Ecdysozoa</taxon>
        <taxon>Arthropoda</taxon>
        <taxon>Hexapoda</taxon>
        <taxon>Insecta</taxon>
        <taxon>Pterygota</taxon>
        <taxon>Neoptera</taxon>
        <taxon>Endopterygota</taxon>
        <taxon>Diptera</taxon>
        <taxon>Brachycera</taxon>
        <taxon>Muscomorpha</taxon>
        <taxon>Oestroidea</taxon>
        <taxon>Calliphoridae</taxon>
        <taxon>Luciliinae</taxon>
        <taxon>Lucilia</taxon>
    </lineage>
</organism>
<reference evidence="1 2" key="1">
    <citation type="journal article" date="2015" name="Nat. Commun.">
        <title>Lucilia cuprina genome unlocks parasitic fly biology to underpin future interventions.</title>
        <authorList>
            <person name="Anstead C.A."/>
            <person name="Korhonen P.K."/>
            <person name="Young N.D."/>
            <person name="Hall R.S."/>
            <person name="Jex A.R."/>
            <person name="Murali S.C."/>
            <person name="Hughes D.S."/>
            <person name="Lee S.F."/>
            <person name="Perry T."/>
            <person name="Stroehlein A.J."/>
            <person name="Ansell B.R."/>
            <person name="Breugelmans B."/>
            <person name="Hofmann A."/>
            <person name="Qu J."/>
            <person name="Dugan S."/>
            <person name="Lee S.L."/>
            <person name="Chao H."/>
            <person name="Dinh H."/>
            <person name="Han Y."/>
            <person name="Doddapaneni H.V."/>
            <person name="Worley K.C."/>
            <person name="Muzny D.M."/>
            <person name="Ioannidis P."/>
            <person name="Waterhouse R.M."/>
            <person name="Zdobnov E.M."/>
            <person name="James P.J."/>
            <person name="Bagnall N.H."/>
            <person name="Kotze A.C."/>
            <person name="Gibbs R.A."/>
            <person name="Richards S."/>
            <person name="Batterham P."/>
            <person name="Gasser R.B."/>
        </authorList>
    </citation>
    <scope>NUCLEOTIDE SEQUENCE [LARGE SCALE GENOMIC DNA]</scope>
    <source>
        <strain evidence="1 2">LS</strain>
        <tissue evidence="1">Full body</tissue>
    </source>
</reference>
<sequence>MSKKVLFYKNTKMSKFFKFHNFTLFTYCPNNKTPRISAYESFVLKSILMWEVCMCTCKSDECLQEFHICTLLLLQKPDNHDFIVSNFNMNFKQQPVAYLQFEFNKQQINLTMLHPPPFRIKLTLLPASLLCKFIKLLALAEMLFFHLPPPPPPLLLLLLLPLTPGALGLLE</sequence>
<evidence type="ECO:0000313" key="1">
    <source>
        <dbReference type="EMBL" id="KNC31781.1"/>
    </source>
</evidence>
<proteinExistence type="predicted"/>
<dbReference type="Proteomes" id="UP000037069">
    <property type="component" value="Unassembled WGS sequence"/>
</dbReference>
<name>A0A0L0CHQ5_LUCCU</name>
<protein>
    <submittedName>
        <fullName evidence="1">Uncharacterized protein</fullName>
    </submittedName>
</protein>
<dbReference type="EMBL" id="JRES01000379">
    <property type="protein sequence ID" value="KNC31781.1"/>
    <property type="molecule type" value="Genomic_DNA"/>
</dbReference>
<gene>
    <name evidence="1" type="ORF">FF38_07688</name>
</gene>
<accession>A0A0L0CHQ5</accession>
<evidence type="ECO:0000313" key="2">
    <source>
        <dbReference type="Proteomes" id="UP000037069"/>
    </source>
</evidence>
<comment type="caution">
    <text evidence="1">The sequence shown here is derived from an EMBL/GenBank/DDBJ whole genome shotgun (WGS) entry which is preliminary data.</text>
</comment>